<dbReference type="SUPFAM" id="SSF51658">
    <property type="entry name" value="Xylose isomerase-like"/>
    <property type="match status" value="1"/>
</dbReference>
<proteinExistence type="predicted"/>
<dbReference type="AlphaFoldDB" id="A0A937W483"/>
<name>A0A937W483_UNCTE</name>
<dbReference type="PANTHER" id="PTHR12110:SF53">
    <property type="entry name" value="BLR5974 PROTEIN"/>
    <property type="match status" value="1"/>
</dbReference>
<comment type="caution">
    <text evidence="1">The sequence shown here is derived from an EMBL/GenBank/DDBJ whole genome shotgun (WGS) entry which is preliminary data.</text>
</comment>
<evidence type="ECO:0000313" key="2">
    <source>
        <dbReference type="Proteomes" id="UP000712673"/>
    </source>
</evidence>
<dbReference type="PANTHER" id="PTHR12110">
    <property type="entry name" value="HYDROXYPYRUVATE ISOMERASE"/>
    <property type="match status" value="1"/>
</dbReference>
<reference evidence="1" key="1">
    <citation type="submission" date="2019-03" db="EMBL/GenBank/DDBJ databases">
        <title>Lake Tanganyika Metagenome-Assembled Genomes (MAGs).</title>
        <authorList>
            <person name="Tran P."/>
        </authorList>
    </citation>
    <scope>NUCLEOTIDE SEQUENCE</scope>
    <source>
        <strain evidence="1">K_DeepCast_65m_m2_066</strain>
    </source>
</reference>
<sequence>MIFGAITNSWKLQLDTQELPSLVQEAQARGAKHIELRQTCLGQCEHGEGEAWRPDLQHLGALVQAFPDLTFDLAMALPCLTQHIDPTGEQFQAALQGAKLVGGATPHLRVVDPAAFEHAWNTPADIPETALGVVALAREAARQGVILSMENSGQPIRSMALVVQEARVRLTPVEGRYLGLCPDPTNQLRRYPDSDPLAELEALPLDMLKIVHFKQARNGRAHPAVDTGDMDCARMLQILERKGYQG</sequence>
<evidence type="ECO:0008006" key="3">
    <source>
        <dbReference type="Google" id="ProtNLM"/>
    </source>
</evidence>
<evidence type="ECO:0000313" key="1">
    <source>
        <dbReference type="EMBL" id="MBM3224831.1"/>
    </source>
</evidence>
<dbReference type="InterPro" id="IPR050312">
    <property type="entry name" value="IolE/XylAMocC-like"/>
</dbReference>
<dbReference type="Gene3D" id="3.20.20.150">
    <property type="entry name" value="Divalent-metal-dependent TIM barrel enzymes"/>
    <property type="match status" value="1"/>
</dbReference>
<dbReference type="InterPro" id="IPR036237">
    <property type="entry name" value="Xyl_isomerase-like_sf"/>
</dbReference>
<accession>A0A937W483</accession>
<dbReference type="EMBL" id="VGLS01000415">
    <property type="protein sequence ID" value="MBM3224831.1"/>
    <property type="molecule type" value="Genomic_DNA"/>
</dbReference>
<organism evidence="1 2">
    <name type="scientific">Tectimicrobiota bacterium</name>
    <dbReference type="NCBI Taxonomy" id="2528274"/>
    <lineage>
        <taxon>Bacteria</taxon>
        <taxon>Pseudomonadati</taxon>
        <taxon>Nitrospinota/Tectimicrobiota group</taxon>
        <taxon>Candidatus Tectimicrobiota</taxon>
    </lineage>
</organism>
<feature type="non-terminal residue" evidence="1">
    <location>
        <position position="246"/>
    </location>
</feature>
<protein>
    <recommendedName>
        <fullName evidence="3">Sugar phosphate isomerase/epimerase</fullName>
    </recommendedName>
</protein>
<dbReference type="Proteomes" id="UP000712673">
    <property type="component" value="Unassembled WGS sequence"/>
</dbReference>
<gene>
    <name evidence="1" type="ORF">FJZ47_13640</name>
</gene>